<dbReference type="RefSeq" id="WP_107324980.1">
    <property type="nucleotide sequence ID" value="NZ_NHSP01000081.1"/>
</dbReference>
<dbReference type="EMBL" id="PZKF01000016">
    <property type="protein sequence ID" value="PTE17600.1"/>
    <property type="molecule type" value="Genomic_DNA"/>
</dbReference>
<dbReference type="InterPro" id="IPR036709">
    <property type="entry name" value="Autotransporte_beta_dom_sf"/>
</dbReference>
<dbReference type="GO" id="GO:0016491">
    <property type="term" value="F:oxidoreductase activity"/>
    <property type="evidence" value="ECO:0007669"/>
    <property type="project" value="UniProtKB-KW"/>
</dbReference>
<accession>A0A2T4JI62</accession>
<organism evidence="6 7">
    <name type="scientific">Phaeovulum veldkampii DSM 11550</name>
    <dbReference type="NCBI Taxonomy" id="1185920"/>
    <lineage>
        <taxon>Bacteria</taxon>
        <taxon>Pseudomonadati</taxon>
        <taxon>Pseudomonadota</taxon>
        <taxon>Alphaproteobacteria</taxon>
        <taxon>Rhodobacterales</taxon>
        <taxon>Paracoccaceae</taxon>
        <taxon>Phaeovulum</taxon>
    </lineage>
</organism>
<dbReference type="InterPro" id="IPR036188">
    <property type="entry name" value="FAD/NAD-bd_sf"/>
</dbReference>
<name>A0A2T4JI62_9RHOB</name>
<evidence type="ECO:0000256" key="3">
    <source>
        <dbReference type="ARBA" id="ARBA00022630"/>
    </source>
</evidence>
<proteinExistence type="inferred from homology"/>
<dbReference type="Proteomes" id="UP000241899">
    <property type="component" value="Unassembled WGS sequence"/>
</dbReference>
<dbReference type="OrthoDB" id="9798604at2"/>
<dbReference type="PANTHER" id="PTHR42784">
    <property type="entry name" value="PYRANOSE 2-OXIDASE"/>
    <property type="match status" value="1"/>
</dbReference>
<comment type="caution">
    <text evidence="6">The sequence shown here is derived from an EMBL/GenBank/DDBJ whole genome shotgun (WGS) entry which is preliminary data.</text>
</comment>
<dbReference type="AlphaFoldDB" id="A0A2T4JI62"/>
<comment type="similarity">
    <text evidence="2">Belongs to the GMC oxidoreductase family.</text>
</comment>
<keyword evidence="3" id="KW-0285">Flavoprotein</keyword>
<protein>
    <recommendedName>
        <fullName evidence="8">Autotransporter domain-containing protein</fullName>
    </recommendedName>
</protein>
<dbReference type="Gene3D" id="3.50.50.60">
    <property type="entry name" value="FAD/NAD(P)-binding domain"/>
    <property type="match status" value="1"/>
</dbReference>
<evidence type="ECO:0000256" key="1">
    <source>
        <dbReference type="ARBA" id="ARBA00001974"/>
    </source>
</evidence>
<evidence type="ECO:0000313" key="6">
    <source>
        <dbReference type="EMBL" id="PTE17600.1"/>
    </source>
</evidence>
<keyword evidence="4" id="KW-0274">FAD</keyword>
<keyword evidence="7" id="KW-1185">Reference proteome</keyword>
<dbReference type="PANTHER" id="PTHR42784:SF1">
    <property type="entry name" value="PYRANOSE 2-OXIDASE"/>
    <property type="match status" value="1"/>
</dbReference>
<evidence type="ECO:0008006" key="8">
    <source>
        <dbReference type="Google" id="ProtNLM"/>
    </source>
</evidence>
<evidence type="ECO:0000313" key="7">
    <source>
        <dbReference type="Proteomes" id="UP000241899"/>
    </source>
</evidence>
<dbReference type="SUPFAM" id="SSF103515">
    <property type="entry name" value="Autotransporter"/>
    <property type="match status" value="1"/>
</dbReference>
<reference evidence="6 7" key="1">
    <citation type="submission" date="2018-03" db="EMBL/GenBank/DDBJ databases">
        <title>Rhodobacter veldkampii.</title>
        <authorList>
            <person name="Meyer T.E."/>
            <person name="Miller S."/>
            <person name="Lodha T."/>
            <person name="Gandham S."/>
            <person name="Chintalapati S."/>
            <person name="Chintalapati V.R."/>
        </authorList>
    </citation>
    <scope>NUCLEOTIDE SEQUENCE [LARGE SCALE GENOMIC DNA]</scope>
    <source>
        <strain evidence="6 7">DSM 11550</strain>
    </source>
</reference>
<dbReference type="InterPro" id="IPR051473">
    <property type="entry name" value="P2Ox-like"/>
</dbReference>
<dbReference type="SUPFAM" id="SSF51905">
    <property type="entry name" value="FAD/NAD(P)-binding domain"/>
    <property type="match status" value="1"/>
</dbReference>
<keyword evidence="5" id="KW-0560">Oxidoreductase</keyword>
<comment type="cofactor">
    <cofactor evidence="1">
        <name>FAD</name>
        <dbReference type="ChEBI" id="CHEBI:57692"/>
    </cofactor>
</comment>
<dbReference type="PRINTS" id="PR00420">
    <property type="entry name" value="RNGMNOXGNASE"/>
</dbReference>
<evidence type="ECO:0000256" key="5">
    <source>
        <dbReference type="ARBA" id="ARBA00023002"/>
    </source>
</evidence>
<evidence type="ECO:0000256" key="4">
    <source>
        <dbReference type="ARBA" id="ARBA00022827"/>
    </source>
</evidence>
<sequence length="1147" mass="122323">MILNARPGLPPLAARYGVCIVGGGPAGITLALKLAEGGQRVLLLEAGDHDYTPESQDLYDGEILGQEYPDLRGPRLRYLGGTTGHWGGRCLALEPFDFEPRADVPLSGWPIRAGDLKPYEAGAAAMLRTIEIGQTRRLFDGDLDAITQRWSTQRKPHQVTSVEILRFGSFYRAALEQSAAIDVVLNANVTGLSVDGATGRITAAQVQGYDGASAAVQADRFVLAMGGIENSRFLLLLNERNADRFGNQGGMVGRCFMEHPLFYNGAYFVTRRLFSHYRYWGAEKFLRAERGVLALSPSPAFMRRAGTLNCVVHLSNVQRTALDPSDTEGAAFVQGLRFDQDYFFIGDTFSVGEQAPNPASRIVLVEGRDRFGLRKAGLDWQLSPIDGQTLRTATLEVARMLIRTGLGRMKMPPEVWNNGADLPYDLSYHHMGGARMTGSGLNVSVTATDEAGNSATVTDTSDAEVDATPPVITAGNISVSGASGSDGIFRIGDMVTARWDSTSAGDDNEDISGVSFDFSQFGGGSAVVGADNSAVWEASYTIVDGTIDLVGRNVIVTATDLAGNTSTQNGADDAVVDNIAPTVVDGHIAVTGGTGPASAFKIGDTVTVTWVANNSDTIDQVFVDLSGFGGLAEAVATEESAGVWVATYTLAPGSLRSSTIAVSVTAFDDAGNELLRSKATVYAADTMVPNVSISGPTEVVTEQFSVTIEFNEPVSADLEASEIRVENGTVASVARAMGSEMQFVAEIEPVLGNTVIVQVLADAVVNSGGNGNSASNEYSVLAGSPATAFDEYREEILRVIWDEAEMSLRSTLGANQRMVRAARDRFMADQRQNRECGADVDALQSEYCDPDLTNPQSVPFDVSGSFIVNGPTLSTSGTFFGQASGLDGRARRLVFGDFDIQHDGETGSSTATLTGRVAWERMVSDRTMLGYFIGGEVSQSNIAGAFEGDNRRLGLTLGGYAVHEVRENLFTDGFLSFGAGRNNLAMANDVLALESDYTTRTLTFGASLSGVIDRGHYQFLPELAFSYGRTWIGNVGFTGRAYGLVDDTLSLDAGSVSLADITFRPEFRFSLDGLPVVDSLSVFSFAPRLVCQEVRTDTVTQACGGGAEVGISGNSEDGLTTYDARIIADRIGNRTGTSFQLGFERRF</sequence>
<evidence type="ECO:0000256" key="2">
    <source>
        <dbReference type="ARBA" id="ARBA00010790"/>
    </source>
</evidence>
<gene>
    <name evidence="6" type="ORF">C5F46_08760</name>
</gene>